<feature type="region of interest" description="Disordered" evidence="1">
    <location>
        <begin position="84"/>
        <end position="145"/>
    </location>
</feature>
<protein>
    <submittedName>
        <fullName evidence="2">Uncharacterized protein</fullName>
    </submittedName>
</protein>
<evidence type="ECO:0000313" key="3">
    <source>
        <dbReference type="Proteomes" id="UP000007015"/>
    </source>
</evidence>
<proteinExistence type="predicted"/>
<keyword evidence="3" id="KW-1185">Reference proteome</keyword>
<dbReference type="PANTHER" id="PTHR45023">
    <property type="match status" value="1"/>
</dbReference>
<organism evidence="2 3">
    <name type="scientific">Oryza sativa subsp. indica</name>
    <name type="common">Rice</name>
    <dbReference type="NCBI Taxonomy" id="39946"/>
    <lineage>
        <taxon>Eukaryota</taxon>
        <taxon>Viridiplantae</taxon>
        <taxon>Streptophyta</taxon>
        <taxon>Embryophyta</taxon>
        <taxon>Tracheophyta</taxon>
        <taxon>Spermatophyta</taxon>
        <taxon>Magnoliopsida</taxon>
        <taxon>Liliopsida</taxon>
        <taxon>Poales</taxon>
        <taxon>Poaceae</taxon>
        <taxon>BOP clade</taxon>
        <taxon>Oryzoideae</taxon>
        <taxon>Oryzeae</taxon>
        <taxon>Oryzinae</taxon>
        <taxon>Oryza</taxon>
        <taxon>Oryza sativa</taxon>
    </lineage>
</organism>
<dbReference type="Gramene" id="BGIOSGA030786-TA">
    <property type="protein sequence ID" value="BGIOSGA030786-PA"/>
    <property type="gene ID" value="BGIOSGA030786"/>
</dbReference>
<dbReference type="STRING" id="39946.A2Z1E3"/>
<gene>
    <name evidence="2" type="ORF">OsI_31423</name>
</gene>
<evidence type="ECO:0000256" key="1">
    <source>
        <dbReference type="SAM" id="MobiDB-lite"/>
    </source>
</evidence>
<dbReference type="HOGENOM" id="CLU_127910_0_0_1"/>
<dbReference type="AlphaFoldDB" id="A2Z1E3"/>
<name>A2Z1E3_ORYSI</name>
<feature type="compositionally biased region" description="Basic and acidic residues" evidence="1">
    <location>
        <begin position="112"/>
        <end position="123"/>
    </location>
</feature>
<dbReference type="EMBL" id="CM000134">
    <property type="protein sequence ID" value="EAZ09154.1"/>
    <property type="molecule type" value="Genomic_DNA"/>
</dbReference>
<accession>A2Z1E3</accession>
<evidence type="ECO:0000313" key="2">
    <source>
        <dbReference type="EMBL" id="EAZ09154.1"/>
    </source>
</evidence>
<reference evidence="2 3" key="1">
    <citation type="journal article" date="2005" name="PLoS Biol.">
        <title>The genomes of Oryza sativa: a history of duplications.</title>
        <authorList>
            <person name="Yu J."/>
            <person name="Wang J."/>
            <person name="Lin W."/>
            <person name="Li S."/>
            <person name="Li H."/>
            <person name="Zhou J."/>
            <person name="Ni P."/>
            <person name="Dong W."/>
            <person name="Hu S."/>
            <person name="Zeng C."/>
            <person name="Zhang J."/>
            <person name="Zhang Y."/>
            <person name="Li R."/>
            <person name="Xu Z."/>
            <person name="Li S."/>
            <person name="Li X."/>
            <person name="Zheng H."/>
            <person name="Cong L."/>
            <person name="Lin L."/>
            <person name="Yin J."/>
            <person name="Geng J."/>
            <person name="Li G."/>
            <person name="Shi J."/>
            <person name="Liu J."/>
            <person name="Lv H."/>
            <person name="Li J."/>
            <person name="Wang J."/>
            <person name="Deng Y."/>
            <person name="Ran L."/>
            <person name="Shi X."/>
            <person name="Wang X."/>
            <person name="Wu Q."/>
            <person name="Li C."/>
            <person name="Ren X."/>
            <person name="Wang J."/>
            <person name="Wang X."/>
            <person name="Li D."/>
            <person name="Liu D."/>
            <person name="Zhang X."/>
            <person name="Ji Z."/>
            <person name="Zhao W."/>
            <person name="Sun Y."/>
            <person name="Zhang Z."/>
            <person name="Bao J."/>
            <person name="Han Y."/>
            <person name="Dong L."/>
            <person name="Ji J."/>
            <person name="Chen P."/>
            <person name="Wu S."/>
            <person name="Liu J."/>
            <person name="Xiao Y."/>
            <person name="Bu D."/>
            <person name="Tan J."/>
            <person name="Yang L."/>
            <person name="Ye C."/>
            <person name="Zhang J."/>
            <person name="Xu J."/>
            <person name="Zhou Y."/>
            <person name="Yu Y."/>
            <person name="Zhang B."/>
            <person name="Zhuang S."/>
            <person name="Wei H."/>
            <person name="Liu B."/>
            <person name="Lei M."/>
            <person name="Yu H."/>
            <person name="Li Y."/>
            <person name="Xu H."/>
            <person name="Wei S."/>
            <person name="He X."/>
            <person name="Fang L."/>
            <person name="Zhang Z."/>
            <person name="Zhang Y."/>
            <person name="Huang X."/>
            <person name="Su Z."/>
            <person name="Tong W."/>
            <person name="Li J."/>
            <person name="Tong Z."/>
            <person name="Li S."/>
            <person name="Ye J."/>
            <person name="Wang L."/>
            <person name="Fang L."/>
            <person name="Lei T."/>
            <person name="Chen C."/>
            <person name="Chen H."/>
            <person name="Xu Z."/>
            <person name="Li H."/>
            <person name="Huang H."/>
            <person name="Zhang F."/>
            <person name="Xu H."/>
            <person name="Li N."/>
            <person name="Zhao C."/>
            <person name="Li S."/>
            <person name="Dong L."/>
            <person name="Huang Y."/>
            <person name="Li L."/>
            <person name="Xi Y."/>
            <person name="Qi Q."/>
            <person name="Li W."/>
            <person name="Zhang B."/>
            <person name="Hu W."/>
            <person name="Zhang Y."/>
            <person name="Tian X."/>
            <person name="Jiao Y."/>
            <person name="Liang X."/>
            <person name="Jin J."/>
            <person name="Gao L."/>
            <person name="Zheng W."/>
            <person name="Hao B."/>
            <person name="Liu S."/>
            <person name="Wang W."/>
            <person name="Yuan L."/>
            <person name="Cao M."/>
            <person name="McDermott J."/>
            <person name="Samudrala R."/>
            <person name="Wang J."/>
            <person name="Wong G.K."/>
            <person name="Yang H."/>
        </authorList>
    </citation>
    <scope>NUCLEOTIDE SEQUENCE [LARGE SCALE GENOMIC DNA]</scope>
    <source>
        <strain evidence="3">cv. 93-11</strain>
    </source>
</reference>
<sequence>MPSNGNKRTAKQCRTHWDNVKRDVTKFCGFYAKARNTFTSGYSDEMIMEKAREWYKSRNNDKPFTLEYMWKDLKDQPKWRRVLEQSSKNKRNKISESGAYTSSSNQDTEEESVSKEKRPEGQKAAKQRQKGKCEPSPLGDKPSQNMILFHEVVTTRAATILRSPEATLVSAEAKKEKARAKKDKAKAKKYKTYLKLMEKDTSNYSEAKLKRHEDVLDQLARELAEE</sequence>
<dbReference type="PANTHER" id="PTHR45023:SF15">
    <property type="entry name" value="OS07G0575233 PROTEIN"/>
    <property type="match status" value="1"/>
</dbReference>
<dbReference type="Proteomes" id="UP000007015">
    <property type="component" value="Chromosome 9"/>
</dbReference>